<comment type="caution">
    <text evidence="3">The sequence shown here is derived from an EMBL/GenBank/DDBJ whole genome shotgun (WGS) entry which is preliminary data.</text>
</comment>
<dbReference type="InterPro" id="IPR007527">
    <property type="entry name" value="Znf_SWIM"/>
</dbReference>
<dbReference type="EMBL" id="JACHHE010000003">
    <property type="protein sequence ID" value="MBB5179917.1"/>
    <property type="molecule type" value="Genomic_DNA"/>
</dbReference>
<dbReference type="OrthoDB" id="26424at2"/>
<sequence length="549" mass="62761">MKLNNLKAYVPAKLYTRGVDYFKQGHVKDLTEDAPNRWHALVAGTTDYDVAVNLKKDGNLSSTYCTCPFESDSLCKHEVAVCLAIEAYKKEHPGNKPDVLTRLKALKKAELLEIFEELLQRQPAVNQYLADKFSAPIVMDEIAARHIIQKSVNRTERSGFIEWDRTHDAIEGALEVQEYLSTLIPMKDGETMLTLHLIVIAECTEMLEIADDSSGIIGSVINESLVEIHDIMDKWQDGLDAAKVDWTLGLLYPHILFAIGQDMTDAATELAGSLLQWADQGDYANKIYGFIDKVIASEEMQNRKSDYTEEQFRTYQLAILQQQGDRDAVEAFYAKHHSYSNIRRSQIVQALVAGEFEKVVHLCKVSEQIDSELRGLVRDWKKLRFEAYEGMRNKPGMIELAYEFAAGGDEAYYTKLKNLVSAEQWPAMLEELLEKLKNNGWDKSLYLKILIDEKRDEDLLDYCRANLSEIEKLYPHLLKEYPHEVNEIFTSYIYKLIASASNRKSYYTACTKIRIFQKAAGKEAADVLIDEVKFMYPKRKALLDELAKL</sequence>
<feature type="domain" description="SWIM-type" evidence="2">
    <location>
        <begin position="48"/>
        <end position="86"/>
    </location>
</feature>
<dbReference type="Proteomes" id="UP000525923">
    <property type="component" value="Unassembled WGS sequence"/>
</dbReference>
<evidence type="ECO:0000256" key="1">
    <source>
        <dbReference type="PROSITE-ProRule" id="PRU00325"/>
    </source>
</evidence>
<evidence type="ECO:0000259" key="2">
    <source>
        <dbReference type="PROSITE" id="PS50966"/>
    </source>
</evidence>
<keyword evidence="1" id="KW-0863">Zinc-finger</keyword>
<gene>
    <name evidence="3" type="ORF">HNQ44_001341</name>
</gene>
<dbReference type="PROSITE" id="PS50966">
    <property type="entry name" value="ZF_SWIM"/>
    <property type="match status" value="1"/>
</dbReference>
<reference evidence="3 4" key="1">
    <citation type="submission" date="2020-08" db="EMBL/GenBank/DDBJ databases">
        <title>Genomic Encyclopedia of Type Strains, Phase IV (KMG-IV): sequencing the most valuable type-strain genomes for metagenomic binning, comparative biology and taxonomic classification.</title>
        <authorList>
            <person name="Goeker M."/>
        </authorList>
    </citation>
    <scope>NUCLEOTIDE SEQUENCE [LARGE SCALE GENOMIC DNA]</scope>
    <source>
        <strain evidence="3 4">DSM 15895</strain>
    </source>
</reference>
<accession>A0A7W8FUL1</accession>
<dbReference type="GO" id="GO:0008270">
    <property type="term" value="F:zinc ion binding"/>
    <property type="evidence" value="ECO:0007669"/>
    <property type="project" value="UniProtKB-KW"/>
</dbReference>
<evidence type="ECO:0000313" key="3">
    <source>
        <dbReference type="EMBL" id="MBB5179917.1"/>
    </source>
</evidence>
<evidence type="ECO:0000313" key="4">
    <source>
        <dbReference type="Proteomes" id="UP000525923"/>
    </source>
</evidence>
<organism evidence="3 4">
    <name type="scientific">Planococcus koreensis</name>
    <dbReference type="NCBI Taxonomy" id="112331"/>
    <lineage>
        <taxon>Bacteria</taxon>
        <taxon>Bacillati</taxon>
        <taxon>Bacillota</taxon>
        <taxon>Bacilli</taxon>
        <taxon>Bacillales</taxon>
        <taxon>Caryophanaceae</taxon>
        <taxon>Planococcus</taxon>
    </lineage>
</organism>
<keyword evidence="1" id="KW-0479">Metal-binding</keyword>
<keyword evidence="1" id="KW-0862">Zinc</keyword>
<keyword evidence="4" id="KW-1185">Reference proteome</keyword>
<name>A0A7W8FUL1_9BACL</name>
<dbReference type="AlphaFoldDB" id="A0A7W8FUL1"/>
<protein>
    <recommendedName>
        <fullName evidence="2">SWIM-type domain-containing protein</fullName>
    </recommendedName>
</protein>
<dbReference type="Pfam" id="PF04434">
    <property type="entry name" value="SWIM"/>
    <property type="match status" value="1"/>
</dbReference>
<proteinExistence type="predicted"/>
<dbReference type="RefSeq" id="WP_158290594.1">
    <property type="nucleotide sequence ID" value="NZ_JACHHE010000003.1"/>
</dbReference>